<keyword evidence="1" id="KW-0732">Signal</keyword>
<dbReference type="RefSeq" id="WP_067875066.1">
    <property type="nucleotide sequence ID" value="NZ_JAAXOP010000016.1"/>
</dbReference>
<dbReference type="PANTHER" id="PTHR34853">
    <property type="match status" value="1"/>
</dbReference>
<dbReference type="PIRSF" id="PIRSF029171">
    <property type="entry name" value="Esterase_LipA"/>
    <property type="match status" value="1"/>
</dbReference>
<dbReference type="PROSITE" id="PS51257">
    <property type="entry name" value="PROKAR_LIPOPROTEIN"/>
    <property type="match status" value="1"/>
</dbReference>
<accession>A0A846Y6E7</accession>
<organism evidence="2 3">
    <name type="scientific">Nocardia vermiculata</name>
    <dbReference type="NCBI Taxonomy" id="257274"/>
    <lineage>
        <taxon>Bacteria</taxon>
        <taxon>Bacillati</taxon>
        <taxon>Actinomycetota</taxon>
        <taxon>Actinomycetes</taxon>
        <taxon>Mycobacteriales</taxon>
        <taxon>Nocardiaceae</taxon>
        <taxon>Nocardia</taxon>
    </lineage>
</organism>
<dbReference type="GO" id="GO:0016042">
    <property type="term" value="P:lipid catabolic process"/>
    <property type="evidence" value="ECO:0007669"/>
    <property type="project" value="InterPro"/>
</dbReference>
<feature type="chain" id="PRO_5032472065" description="Secretory lipase" evidence="1">
    <location>
        <begin position="34"/>
        <end position="415"/>
    </location>
</feature>
<keyword evidence="3" id="KW-1185">Reference proteome</keyword>
<dbReference type="EMBL" id="JAAXOP010000016">
    <property type="protein sequence ID" value="NKY53271.1"/>
    <property type="molecule type" value="Genomic_DNA"/>
</dbReference>
<gene>
    <name evidence="2" type="ORF">HGA08_24035</name>
</gene>
<dbReference type="AlphaFoldDB" id="A0A846Y6E7"/>
<evidence type="ECO:0000256" key="1">
    <source>
        <dbReference type="SAM" id="SignalP"/>
    </source>
</evidence>
<dbReference type="InterPro" id="IPR029058">
    <property type="entry name" value="AB_hydrolase_fold"/>
</dbReference>
<evidence type="ECO:0008006" key="4">
    <source>
        <dbReference type="Google" id="ProtNLM"/>
    </source>
</evidence>
<evidence type="ECO:0000313" key="3">
    <source>
        <dbReference type="Proteomes" id="UP000565711"/>
    </source>
</evidence>
<dbReference type="InterPro" id="IPR005152">
    <property type="entry name" value="Lipase_secreted"/>
</dbReference>
<dbReference type="GO" id="GO:0004806">
    <property type="term" value="F:triacylglycerol lipase activity"/>
    <property type="evidence" value="ECO:0007669"/>
    <property type="project" value="InterPro"/>
</dbReference>
<evidence type="ECO:0000313" key="2">
    <source>
        <dbReference type="EMBL" id="NKY53271.1"/>
    </source>
</evidence>
<dbReference type="SUPFAM" id="SSF53474">
    <property type="entry name" value="alpha/beta-Hydrolases"/>
    <property type="match status" value="1"/>
</dbReference>
<comment type="caution">
    <text evidence="2">The sequence shown here is derived from an EMBL/GenBank/DDBJ whole genome shotgun (WGS) entry which is preliminary data.</text>
</comment>
<feature type="signal peptide" evidence="1">
    <location>
        <begin position="1"/>
        <end position="33"/>
    </location>
</feature>
<dbReference type="Gene3D" id="1.10.260.160">
    <property type="match status" value="1"/>
</dbReference>
<proteinExistence type="predicted"/>
<dbReference type="PANTHER" id="PTHR34853:SF1">
    <property type="entry name" value="LIPASE 5"/>
    <property type="match status" value="1"/>
</dbReference>
<protein>
    <recommendedName>
        <fullName evidence="4">Secretory lipase</fullName>
    </recommendedName>
</protein>
<dbReference type="Gene3D" id="3.40.50.1820">
    <property type="entry name" value="alpha/beta hydrolase"/>
    <property type="match status" value="1"/>
</dbReference>
<dbReference type="Proteomes" id="UP000565711">
    <property type="component" value="Unassembled WGS sequence"/>
</dbReference>
<reference evidence="2 3" key="1">
    <citation type="submission" date="2020-04" db="EMBL/GenBank/DDBJ databases">
        <title>MicrobeNet Type strains.</title>
        <authorList>
            <person name="Nicholson A.C."/>
        </authorList>
    </citation>
    <scope>NUCLEOTIDE SEQUENCE [LARGE SCALE GENOMIC DNA]</scope>
    <source>
        <strain evidence="2 3">JCM 12354</strain>
    </source>
</reference>
<sequence length="415" mass="44293">MNIERRPDRSPFRTIVALACAAAALPLALTSCGKEPDATGDSPKNDRGRLVSAEPLASLDAAHVSDYVRQQGFDPAAVHFGVDAYRIRYRSIDDRTAPTVVSGIVAIPQTSQHADLPVTTYLHGTNPVRAAAASVTDSPDRAAVYLLAGSGQATTAPDYQGLGLSDGYPAYLLAEPTVNTTLDGLTATRTLARQQNRRLGKAVNVTGFSQGGHATMPVARALQNGTEPGSSLGAIAAVAGPHDLFGTELEAALDGRLDPHEATLYLAYFTTSWNRTYHLYDSPGEAFNAPYDRTMDALFDGSHSFDEIIPALPDSPQQLLRPEFIQKLLQPNRHLAEEMAANDDLCSGWTPRGAVELFHGTEDKDVAFANSERCRQELAAGGAHAELINVGPLDHNGTAISAFPKIAAWLATLTR</sequence>
<name>A0A846Y6E7_9NOCA</name>